<dbReference type="Pfam" id="PF13561">
    <property type="entry name" value="adh_short_C2"/>
    <property type="match status" value="1"/>
</dbReference>
<proteinExistence type="inferred from homology"/>
<dbReference type="SUPFAM" id="SSF51735">
    <property type="entry name" value="NAD(P)-binding Rossmann-fold domains"/>
    <property type="match status" value="1"/>
</dbReference>
<comment type="similarity">
    <text evidence="1">Belongs to the short-chain dehydrogenases/reductases (SDR) family.</text>
</comment>
<keyword evidence="4" id="KW-1185">Reference proteome</keyword>
<organism evidence="3 4">
    <name type="scientific">Sphingosinicella xenopeptidilytica</name>
    <dbReference type="NCBI Taxonomy" id="364098"/>
    <lineage>
        <taxon>Bacteria</taxon>
        <taxon>Pseudomonadati</taxon>
        <taxon>Pseudomonadota</taxon>
        <taxon>Alphaproteobacteria</taxon>
        <taxon>Sphingomonadales</taxon>
        <taxon>Sphingosinicellaceae</taxon>
        <taxon>Sphingosinicella</taxon>
    </lineage>
</organism>
<sequence length="252" mass="26038">MTRLSGKVALVTGGARGIGRAIVERFAAEGAHVMIADIVEDEGRALAAALPDAMFHTLDVSKSADWDAAITALQARFGPLGVLVNNAGTSMSGSIADAPEADWHRIMDINALGAFLGCQRAVHAMGVHGGSIINVASSRGQRPSSGQAIYSASKAAVLSLTRSVALHCGENGLPIRCNALCPGVIETPLLRQHMASLGDEAAARVQLGAMQVMNRIGQPEEIAAAALFLASDEASFVTGAELNADGGFRIRD</sequence>
<dbReference type="EC" id="1.1.1.-" evidence="3"/>
<dbReference type="InterPro" id="IPR002347">
    <property type="entry name" value="SDR_fam"/>
</dbReference>
<dbReference type="EMBL" id="JBHTIK010000015">
    <property type="protein sequence ID" value="MFD0850223.1"/>
    <property type="molecule type" value="Genomic_DNA"/>
</dbReference>
<dbReference type="PANTHER" id="PTHR24321:SF15">
    <property type="entry name" value="OXIDOREDUCTASE UCPA"/>
    <property type="match status" value="1"/>
</dbReference>
<accession>A0ABW3C7K1</accession>
<evidence type="ECO:0000313" key="3">
    <source>
        <dbReference type="EMBL" id="MFD0850223.1"/>
    </source>
</evidence>
<evidence type="ECO:0000256" key="1">
    <source>
        <dbReference type="ARBA" id="ARBA00006484"/>
    </source>
</evidence>
<dbReference type="InterPro" id="IPR020904">
    <property type="entry name" value="Sc_DH/Rdtase_CS"/>
</dbReference>
<gene>
    <name evidence="3" type="ORF">ACFQ00_17950</name>
</gene>
<dbReference type="Proteomes" id="UP001597124">
    <property type="component" value="Unassembled WGS sequence"/>
</dbReference>
<dbReference type="PANTHER" id="PTHR24321">
    <property type="entry name" value="DEHYDROGENASES, SHORT CHAIN"/>
    <property type="match status" value="1"/>
</dbReference>
<dbReference type="Gene3D" id="3.40.50.720">
    <property type="entry name" value="NAD(P)-binding Rossmann-like Domain"/>
    <property type="match status" value="1"/>
</dbReference>
<evidence type="ECO:0000256" key="2">
    <source>
        <dbReference type="ARBA" id="ARBA00023002"/>
    </source>
</evidence>
<comment type="caution">
    <text evidence="3">The sequence shown here is derived from an EMBL/GenBank/DDBJ whole genome shotgun (WGS) entry which is preliminary data.</text>
</comment>
<keyword evidence="2 3" id="KW-0560">Oxidoreductase</keyword>
<dbReference type="NCBIfam" id="NF005559">
    <property type="entry name" value="PRK07231.1"/>
    <property type="match status" value="1"/>
</dbReference>
<dbReference type="PROSITE" id="PS00061">
    <property type="entry name" value="ADH_SHORT"/>
    <property type="match status" value="1"/>
</dbReference>
<protein>
    <submittedName>
        <fullName evidence="3">SDR family NAD(P)-dependent oxidoreductase</fullName>
        <ecNumber evidence="3">1.1.1.-</ecNumber>
    </submittedName>
</protein>
<dbReference type="RefSeq" id="WP_381494132.1">
    <property type="nucleotide sequence ID" value="NZ_JBHTIK010000015.1"/>
</dbReference>
<evidence type="ECO:0000313" key="4">
    <source>
        <dbReference type="Proteomes" id="UP001597124"/>
    </source>
</evidence>
<reference evidence="4" key="1">
    <citation type="journal article" date="2019" name="Int. J. Syst. Evol. Microbiol.">
        <title>The Global Catalogue of Microorganisms (GCM) 10K type strain sequencing project: providing services to taxonomists for standard genome sequencing and annotation.</title>
        <authorList>
            <consortium name="The Broad Institute Genomics Platform"/>
            <consortium name="The Broad Institute Genome Sequencing Center for Infectious Disease"/>
            <person name="Wu L."/>
            <person name="Ma J."/>
        </authorList>
    </citation>
    <scope>NUCLEOTIDE SEQUENCE [LARGE SCALE GENOMIC DNA]</scope>
    <source>
        <strain evidence="4">CCUG 52537</strain>
    </source>
</reference>
<dbReference type="PRINTS" id="PR00080">
    <property type="entry name" value="SDRFAMILY"/>
</dbReference>
<dbReference type="GO" id="GO:0016491">
    <property type="term" value="F:oxidoreductase activity"/>
    <property type="evidence" value="ECO:0007669"/>
    <property type="project" value="UniProtKB-KW"/>
</dbReference>
<name>A0ABW3C7K1_SPHXN</name>
<dbReference type="PRINTS" id="PR00081">
    <property type="entry name" value="GDHRDH"/>
</dbReference>
<dbReference type="InterPro" id="IPR036291">
    <property type="entry name" value="NAD(P)-bd_dom_sf"/>
</dbReference>